<protein>
    <submittedName>
        <fullName evidence="2">Uncharacterized protein</fullName>
    </submittedName>
</protein>
<dbReference type="RefSeq" id="XP_040782041.1">
    <property type="nucleotide sequence ID" value="XM_040925065.1"/>
</dbReference>
<feature type="region of interest" description="Disordered" evidence="1">
    <location>
        <begin position="627"/>
        <end position="696"/>
    </location>
</feature>
<feature type="compositionally biased region" description="Basic residues" evidence="1">
    <location>
        <begin position="499"/>
        <end position="515"/>
    </location>
</feature>
<feature type="region of interest" description="Disordered" evidence="1">
    <location>
        <begin position="386"/>
        <end position="407"/>
    </location>
</feature>
<evidence type="ECO:0000313" key="3">
    <source>
        <dbReference type="Proteomes" id="UP000803844"/>
    </source>
</evidence>
<feature type="region of interest" description="Disordered" evidence="1">
    <location>
        <begin position="727"/>
        <end position="966"/>
    </location>
</feature>
<sequence length="966" mass="106343">MGDTATTAPGAAALSAPSGSPLLKLFGTDPIDPLGHVRPLSFIRNKIYSYAWSRERRDDFKLDWVVSESGINRNVPERFVPDTPHGTAAFKCLDKLPCNLHLVNKQISEDFTRYIYNINALEILVDLKAVHTEATAACLQEIVTQLQNPNLQKYTRRSRVRIHFPPSYPVNNLPAINQHALEDIASSFDQFEQLEHVALRVVLAQGSPLDYEIRFAAFPFYPMRMTYWSLRTLNTNVFPSSWDILDKREIKLLDQAWRIYNDSGSLTAPIKYRSVAHFPESSRPLALDVINTAGGALPYNELYSPRNGSMKRKIRKQRALASSLVSANPSSVKPLNDSEAMASVKLPIPGVEESQAIAVDAAGRGAATNAQSSDPEFVLNTANYKQYGSHPTIPPSPPQSPAQPGMTTAMMFPSFMSNDDFTVSSQVGKPVISKQNTSCPELQGAGAMDKHPQDPRPPSPASSSCTIGSTSENPTALMDKDEDGRGDLIVAGQTDIHHVQQKQAKKKRKSKKRAKSVANKAGVVQHDPVPSAALDQDEKQEDGLVSGGQDDGVGEKGSDIDIDSKSMTVGAEPSKSVKKVGASTRRNLSKLELRAYSSKYAIAKEPDATLGVLMERDIFINWHLRQQERQRTEHAERQAKNKETKEKRGIKKAKQLLLRRDTVAPNSPLSRACERQRQDQKSTRKASKSSEPDVASEAAGHIFDALIETEMFIRGLPQVTSLEREHRFNFSSTDQPSRLIEEVKEDAGSSSSSSPSDVQDGLYYSAESIPFRSPGQLEGDGNHTHGDETSLSQDLCATSVSKHSQKEFSGSATSSGQDSGQMVFSGTNPVEDSPYGCASGSPGGRGPQRARRPQHLRGHRNATRGARRGNQDVSLAKDGHGDRRTHWAAHVMASDEGLRARDRKENETRKRKLEADGAEDTTAYDRPIIDTWIKKDEDGNRIEHQTERLVYSNQKQEPSASDGHVS</sequence>
<feature type="region of interest" description="Disordered" evidence="1">
    <location>
        <begin position="435"/>
        <end position="587"/>
    </location>
</feature>
<feature type="compositionally biased region" description="Basic and acidic residues" evidence="1">
    <location>
        <begin position="627"/>
        <end position="647"/>
    </location>
</feature>
<feature type="compositionally biased region" description="Basic and acidic residues" evidence="1">
    <location>
        <begin position="672"/>
        <end position="682"/>
    </location>
</feature>
<evidence type="ECO:0000313" key="2">
    <source>
        <dbReference type="EMBL" id="KAF3771080.1"/>
    </source>
</evidence>
<feature type="compositionally biased region" description="Basic residues" evidence="1">
    <location>
        <begin position="848"/>
        <end position="867"/>
    </location>
</feature>
<reference evidence="2" key="1">
    <citation type="journal article" date="2020" name="Phytopathology">
        <title>Genome sequence of the chestnut blight fungus Cryphonectria parasitica EP155: A fundamental resource for an archetypical invasive plant pathogen.</title>
        <authorList>
            <person name="Crouch J.A."/>
            <person name="Dawe A."/>
            <person name="Aerts A."/>
            <person name="Barry K."/>
            <person name="Churchill A.C.L."/>
            <person name="Grimwood J."/>
            <person name="Hillman B."/>
            <person name="Milgroom M.G."/>
            <person name="Pangilinan J."/>
            <person name="Smith M."/>
            <person name="Salamov A."/>
            <person name="Schmutz J."/>
            <person name="Yadav J."/>
            <person name="Grigoriev I.V."/>
            <person name="Nuss D."/>
        </authorList>
    </citation>
    <scope>NUCLEOTIDE SEQUENCE</scope>
    <source>
        <strain evidence="2">EP155</strain>
    </source>
</reference>
<feature type="compositionally biased region" description="Pro residues" evidence="1">
    <location>
        <begin position="392"/>
        <end position="401"/>
    </location>
</feature>
<accession>A0A9P5CWE8</accession>
<evidence type="ECO:0000256" key="1">
    <source>
        <dbReference type="SAM" id="MobiDB-lite"/>
    </source>
</evidence>
<dbReference type="GeneID" id="63842194"/>
<proteinExistence type="predicted"/>
<organism evidence="2 3">
    <name type="scientific">Cryphonectria parasitica (strain ATCC 38755 / EP155)</name>
    <dbReference type="NCBI Taxonomy" id="660469"/>
    <lineage>
        <taxon>Eukaryota</taxon>
        <taxon>Fungi</taxon>
        <taxon>Dikarya</taxon>
        <taxon>Ascomycota</taxon>
        <taxon>Pezizomycotina</taxon>
        <taxon>Sordariomycetes</taxon>
        <taxon>Sordariomycetidae</taxon>
        <taxon>Diaporthales</taxon>
        <taxon>Cryphonectriaceae</taxon>
        <taxon>Cryphonectria-Endothia species complex</taxon>
        <taxon>Cryphonectria</taxon>
    </lineage>
</organism>
<dbReference type="AlphaFoldDB" id="A0A9P5CWE8"/>
<name>A0A9P5CWE8_CRYP1</name>
<dbReference type="Proteomes" id="UP000803844">
    <property type="component" value="Unassembled WGS sequence"/>
</dbReference>
<dbReference type="EMBL" id="MU032344">
    <property type="protein sequence ID" value="KAF3771080.1"/>
    <property type="molecule type" value="Genomic_DNA"/>
</dbReference>
<feature type="compositionally biased region" description="Polar residues" evidence="1">
    <location>
        <begin position="789"/>
        <end position="830"/>
    </location>
</feature>
<keyword evidence="3" id="KW-1185">Reference proteome</keyword>
<feature type="compositionally biased region" description="Basic and acidic residues" evidence="1">
    <location>
        <begin position="553"/>
        <end position="564"/>
    </location>
</feature>
<gene>
    <name evidence="2" type="ORF">M406DRAFT_67413</name>
</gene>
<feature type="compositionally biased region" description="Basic and acidic residues" evidence="1">
    <location>
        <begin position="896"/>
        <end position="908"/>
    </location>
</feature>
<comment type="caution">
    <text evidence="2">The sequence shown here is derived from an EMBL/GenBank/DDBJ whole genome shotgun (WGS) entry which is preliminary data.</text>
</comment>
<feature type="compositionally biased region" description="Basic and acidic residues" evidence="1">
    <location>
        <begin position="932"/>
        <end position="947"/>
    </location>
</feature>
<dbReference type="OrthoDB" id="5245035at2759"/>
<feature type="compositionally biased region" description="Basic and acidic residues" evidence="1">
    <location>
        <begin position="875"/>
        <end position="885"/>
    </location>
</feature>
<feature type="compositionally biased region" description="Polar residues" evidence="1">
    <location>
        <begin position="461"/>
        <end position="474"/>
    </location>
</feature>